<feature type="domain" description="Peptidase A1" evidence="4">
    <location>
        <begin position="56"/>
        <end position="427"/>
    </location>
</feature>
<dbReference type="GO" id="GO:0006508">
    <property type="term" value="P:proteolysis"/>
    <property type="evidence" value="ECO:0007669"/>
    <property type="project" value="InterPro"/>
</dbReference>
<dbReference type="Gramene" id="RZC62227">
    <property type="protein sequence ID" value="RZC62227"/>
    <property type="gene ID" value="C5167_023984"/>
</dbReference>
<feature type="active site" evidence="2">
    <location>
        <position position="305"/>
    </location>
</feature>
<dbReference type="EMBL" id="CM010719">
    <property type="protein sequence ID" value="RZC62227.1"/>
    <property type="molecule type" value="Genomic_DNA"/>
</dbReference>
<dbReference type="PANTHER" id="PTHR47965:SF22">
    <property type="entry name" value="EUKARYOTIC ASPARTYL PROTEASE FAMILY PROTEIN"/>
    <property type="match status" value="1"/>
</dbReference>
<dbReference type="PANTHER" id="PTHR47965">
    <property type="entry name" value="ASPARTYL PROTEASE-RELATED"/>
    <property type="match status" value="1"/>
</dbReference>
<dbReference type="Proteomes" id="UP000316621">
    <property type="component" value="Chromosome 5"/>
</dbReference>
<protein>
    <recommendedName>
        <fullName evidence="4">Peptidase A1 domain-containing protein</fullName>
    </recommendedName>
</protein>
<feature type="active site" evidence="2">
    <location>
        <position position="74"/>
    </location>
</feature>
<evidence type="ECO:0000313" key="5">
    <source>
        <dbReference type="EMBL" id="RZC62227.1"/>
    </source>
</evidence>
<evidence type="ECO:0000256" key="1">
    <source>
        <dbReference type="ARBA" id="ARBA00007447"/>
    </source>
</evidence>
<sequence length="762" mass="83317">MTSPFSSCIIIQFFLLHLLLLFFFISVSDAQLPSPAAARPTSIVFDTERDPLTRQYIININQGTPLAEIKLVLDLGGKLPWLRCDEGYTSSTYKPVKCTSSKCALASKSIKCALCSGTAPHNTWCHKNACTILTSNPVTQAVVPGELITDFVTVNSNEWLSEKPALIVPPRRFASGCATTSNSLHGLAKGAQGVAGLGRSSGLSLVSQFSAGFRFPRIFSLDFGSRSTDGKIFFGGGPYVYSYPYDNDLRRYYLSYTQLLINPKISEDYFIDVRSIKIHGETVPIIDKRLLSINKTTGVGGTKVDFQIPYTILQTSIYKGITKVHIKWAKSMNITMVPPVAPFRTCYNVSTIPSWPLEGDSVPPSITFMFPKNELRTISDTVWIEGTDASCLAFIDGGLNPRTSIVIGYISSSYKPVKCTSSKCALASKPIKCVSCSATEPHKTWCHNDACSIRTSNPVTKAVGYGELITDLVTVKSNDGFRFLDVPAPPATIVTPRRFAFGCATSGEYLLQGLAKGAQGVAGLGRSSVLSFISQLSDGFRFSRIFALDFGSGFGSSDRNNKIYFGGGPYVYAFPSYLDFKQGYLTYTPLLVNLKLSEEYFIDVISIKIHGETVPIVDKRLLSMNKITGVGGTKIDFQAPYTILQTSIYKAVTKVHIKWAKSMNVTMVPPVAPFGTCYKSSTLPDFVLEGDKVPPGVAFIFPKNELRTGEMTWTGGDVTCLAFIDGGLYPKTSIVIGVFNLNFFVEFDISGSRFGYIQPIFP</sequence>
<dbReference type="Pfam" id="PF14543">
    <property type="entry name" value="TAXi_N"/>
    <property type="match status" value="1"/>
</dbReference>
<reference evidence="5 6" key="1">
    <citation type="journal article" date="2018" name="Science">
        <title>The opium poppy genome and morphinan production.</title>
        <authorList>
            <person name="Guo L."/>
            <person name="Winzer T."/>
            <person name="Yang X."/>
            <person name="Li Y."/>
            <person name="Ning Z."/>
            <person name="He Z."/>
            <person name="Teodor R."/>
            <person name="Lu Y."/>
            <person name="Bowser T.A."/>
            <person name="Graham I.A."/>
            <person name="Ye K."/>
        </authorList>
    </citation>
    <scope>NUCLEOTIDE SEQUENCE [LARGE SCALE GENOMIC DNA]</scope>
    <source>
        <strain evidence="6">cv. HN1</strain>
        <tissue evidence="5">Leaves</tissue>
    </source>
</reference>
<dbReference type="InterPro" id="IPR032861">
    <property type="entry name" value="TAXi_N"/>
</dbReference>
<organism evidence="5 6">
    <name type="scientific">Papaver somniferum</name>
    <name type="common">Opium poppy</name>
    <dbReference type="NCBI Taxonomy" id="3469"/>
    <lineage>
        <taxon>Eukaryota</taxon>
        <taxon>Viridiplantae</taxon>
        <taxon>Streptophyta</taxon>
        <taxon>Embryophyta</taxon>
        <taxon>Tracheophyta</taxon>
        <taxon>Spermatophyta</taxon>
        <taxon>Magnoliopsida</taxon>
        <taxon>Ranunculales</taxon>
        <taxon>Papaveraceae</taxon>
        <taxon>Papaveroideae</taxon>
        <taxon>Papaver</taxon>
    </lineage>
</organism>
<evidence type="ECO:0000259" key="4">
    <source>
        <dbReference type="PROSITE" id="PS51767"/>
    </source>
</evidence>
<feature type="signal peptide" evidence="3">
    <location>
        <begin position="1"/>
        <end position="30"/>
    </location>
</feature>
<dbReference type="GO" id="GO:0004190">
    <property type="term" value="F:aspartic-type endopeptidase activity"/>
    <property type="evidence" value="ECO:0007669"/>
    <property type="project" value="InterPro"/>
</dbReference>
<keyword evidence="3" id="KW-0732">Signal</keyword>
<dbReference type="SUPFAM" id="SSF50630">
    <property type="entry name" value="Acid proteases"/>
    <property type="match status" value="2"/>
</dbReference>
<dbReference type="PROSITE" id="PS51767">
    <property type="entry name" value="PEPTIDASE_A1"/>
    <property type="match status" value="1"/>
</dbReference>
<evidence type="ECO:0000256" key="2">
    <source>
        <dbReference type="PIRSR" id="PIRSR601461-1"/>
    </source>
</evidence>
<dbReference type="InterPro" id="IPR001461">
    <property type="entry name" value="Aspartic_peptidase_A1"/>
</dbReference>
<dbReference type="Gene3D" id="2.40.70.10">
    <property type="entry name" value="Acid Proteases"/>
    <property type="match status" value="3"/>
</dbReference>
<evidence type="ECO:0000256" key="3">
    <source>
        <dbReference type="SAM" id="SignalP"/>
    </source>
</evidence>
<keyword evidence="6" id="KW-1185">Reference proteome</keyword>
<dbReference type="OMA" id="REPGSHC"/>
<proteinExistence type="inferred from homology"/>
<name>A0A4Y7JNB7_PAPSO</name>
<comment type="similarity">
    <text evidence="1">Belongs to the peptidase A1 family.</text>
</comment>
<dbReference type="InterPro" id="IPR032799">
    <property type="entry name" value="TAXi_C"/>
</dbReference>
<feature type="chain" id="PRO_5021404699" description="Peptidase A1 domain-containing protein" evidence="3">
    <location>
        <begin position="31"/>
        <end position="762"/>
    </location>
</feature>
<dbReference type="Pfam" id="PF14541">
    <property type="entry name" value="TAXi_C"/>
    <property type="match status" value="2"/>
</dbReference>
<accession>A0A4Y7JNB7</accession>
<gene>
    <name evidence="5" type="ORF">C5167_023984</name>
</gene>
<evidence type="ECO:0000313" key="6">
    <source>
        <dbReference type="Proteomes" id="UP000316621"/>
    </source>
</evidence>
<dbReference type="AlphaFoldDB" id="A0A4Y7JNB7"/>
<dbReference type="InterPro" id="IPR021109">
    <property type="entry name" value="Peptidase_aspartic_dom_sf"/>
</dbReference>
<dbReference type="InterPro" id="IPR033121">
    <property type="entry name" value="PEPTIDASE_A1"/>
</dbReference>